<organism evidence="2 3">
    <name type="scientific">Bursaphelenchus okinawaensis</name>
    <dbReference type="NCBI Taxonomy" id="465554"/>
    <lineage>
        <taxon>Eukaryota</taxon>
        <taxon>Metazoa</taxon>
        <taxon>Ecdysozoa</taxon>
        <taxon>Nematoda</taxon>
        <taxon>Chromadorea</taxon>
        <taxon>Rhabditida</taxon>
        <taxon>Tylenchina</taxon>
        <taxon>Tylenchomorpha</taxon>
        <taxon>Aphelenchoidea</taxon>
        <taxon>Aphelenchoididae</taxon>
        <taxon>Bursaphelenchus</taxon>
    </lineage>
</organism>
<accession>A0A811KB30</accession>
<dbReference type="AlphaFoldDB" id="A0A811KB30"/>
<feature type="region of interest" description="Disordered" evidence="1">
    <location>
        <begin position="64"/>
        <end position="130"/>
    </location>
</feature>
<protein>
    <submittedName>
        <fullName evidence="2">Uncharacterized protein</fullName>
    </submittedName>
</protein>
<evidence type="ECO:0000313" key="3">
    <source>
        <dbReference type="Proteomes" id="UP000614601"/>
    </source>
</evidence>
<dbReference type="Proteomes" id="UP000614601">
    <property type="component" value="Unassembled WGS sequence"/>
</dbReference>
<reference evidence="2" key="1">
    <citation type="submission" date="2020-09" db="EMBL/GenBank/DDBJ databases">
        <authorList>
            <person name="Kikuchi T."/>
        </authorList>
    </citation>
    <scope>NUCLEOTIDE SEQUENCE</scope>
    <source>
        <strain evidence="2">SH1</strain>
    </source>
</reference>
<dbReference type="Proteomes" id="UP000783686">
    <property type="component" value="Unassembled WGS sequence"/>
</dbReference>
<comment type="caution">
    <text evidence="2">The sequence shown here is derived from an EMBL/GenBank/DDBJ whole genome shotgun (WGS) entry which is preliminary data.</text>
</comment>
<name>A0A811KB30_9BILA</name>
<dbReference type="EMBL" id="CAJFCW020000002">
    <property type="protein sequence ID" value="CAG9097253.1"/>
    <property type="molecule type" value="Genomic_DNA"/>
</dbReference>
<evidence type="ECO:0000313" key="2">
    <source>
        <dbReference type="EMBL" id="CAD5212683.1"/>
    </source>
</evidence>
<gene>
    <name evidence="2" type="ORF">BOKJ2_LOCUS4484</name>
</gene>
<sequence>MNYYKKRKHVVSIVLFELSWNITMRFTITLTLTAVVCGVAYGTTKNPFQCPPGLHCGPGPVKLPPGFTPGSPEEPVTSEGGSYINPGGPEIPASWEGSGSGYINPGGPEIPASGEGSGHHHKHHRGGQHGFIPFFPFRPPFFGPSDEGSGSGSY</sequence>
<keyword evidence="3" id="KW-1185">Reference proteome</keyword>
<dbReference type="EMBL" id="CAJFDH010000002">
    <property type="protein sequence ID" value="CAD5212683.1"/>
    <property type="molecule type" value="Genomic_DNA"/>
</dbReference>
<feature type="region of interest" description="Disordered" evidence="1">
    <location>
        <begin position="135"/>
        <end position="154"/>
    </location>
</feature>
<evidence type="ECO:0000256" key="1">
    <source>
        <dbReference type="SAM" id="MobiDB-lite"/>
    </source>
</evidence>
<proteinExistence type="predicted"/>